<dbReference type="Proteomes" id="UP000240883">
    <property type="component" value="Unassembled WGS sequence"/>
</dbReference>
<feature type="transmembrane region" description="Helical" evidence="2">
    <location>
        <begin position="163"/>
        <end position="183"/>
    </location>
</feature>
<dbReference type="EMBL" id="KZ678135">
    <property type="protein sequence ID" value="PSN66824.1"/>
    <property type="molecule type" value="Genomic_DNA"/>
</dbReference>
<proteinExistence type="predicted"/>
<sequence length="317" mass="34150">MENQSTTAIRSPAHSRSASISQSSPPTRPASISHSAPISRAATAPKPAAVSRPPTIAEPPTTSRSPSIAESAPSSRPPSISKSIHSSAAVSRPATIAESAPVPRHATIAELPASTRPPMIAEPAIMLREPVILKPDVAPKFISSNGQIACYKPCTIPLPRRPWYEIVGLILLSILWPFAAMYIDGASPTSVLGNLILWLFVPIPAIVWGILYVLRSKEHRDVSNPMRNTLWTPEKHAKALDKLKKKPSKSAKKKPRETKTDGLQKGVTLPPQELETPARAEVAPLEKADPSPSELEADPSKEPPKQEKEAKSKKTLV</sequence>
<accession>A0A2T2NN30</accession>
<feature type="compositionally biased region" description="Basic residues" evidence="1">
    <location>
        <begin position="243"/>
        <end position="256"/>
    </location>
</feature>
<keyword evidence="4" id="KW-1185">Reference proteome</keyword>
<reference evidence="3 4" key="1">
    <citation type="journal article" date="2018" name="Front. Microbiol.">
        <title>Genome-Wide Analysis of Corynespora cassiicola Leaf Fall Disease Putative Effectors.</title>
        <authorList>
            <person name="Lopez D."/>
            <person name="Ribeiro S."/>
            <person name="Label P."/>
            <person name="Fumanal B."/>
            <person name="Venisse J.S."/>
            <person name="Kohler A."/>
            <person name="de Oliveira R.R."/>
            <person name="Labutti K."/>
            <person name="Lipzen A."/>
            <person name="Lail K."/>
            <person name="Bauer D."/>
            <person name="Ohm R.A."/>
            <person name="Barry K.W."/>
            <person name="Spatafora J."/>
            <person name="Grigoriev I.V."/>
            <person name="Martin F.M."/>
            <person name="Pujade-Renaud V."/>
        </authorList>
    </citation>
    <scope>NUCLEOTIDE SEQUENCE [LARGE SCALE GENOMIC DNA]</scope>
    <source>
        <strain evidence="3 4">Philippines</strain>
    </source>
</reference>
<keyword evidence="2" id="KW-0812">Transmembrane</keyword>
<name>A0A2T2NN30_CORCC</name>
<organism evidence="3 4">
    <name type="scientific">Corynespora cassiicola Philippines</name>
    <dbReference type="NCBI Taxonomy" id="1448308"/>
    <lineage>
        <taxon>Eukaryota</taxon>
        <taxon>Fungi</taxon>
        <taxon>Dikarya</taxon>
        <taxon>Ascomycota</taxon>
        <taxon>Pezizomycotina</taxon>
        <taxon>Dothideomycetes</taxon>
        <taxon>Pleosporomycetidae</taxon>
        <taxon>Pleosporales</taxon>
        <taxon>Corynesporascaceae</taxon>
        <taxon>Corynespora</taxon>
    </lineage>
</organism>
<feature type="region of interest" description="Disordered" evidence="1">
    <location>
        <begin position="1"/>
        <end position="101"/>
    </location>
</feature>
<feature type="compositionally biased region" description="Low complexity" evidence="1">
    <location>
        <begin position="63"/>
        <end position="92"/>
    </location>
</feature>
<feature type="compositionally biased region" description="Basic and acidic residues" evidence="1">
    <location>
        <begin position="298"/>
        <end position="317"/>
    </location>
</feature>
<evidence type="ECO:0000256" key="1">
    <source>
        <dbReference type="SAM" id="MobiDB-lite"/>
    </source>
</evidence>
<evidence type="ECO:0000313" key="4">
    <source>
        <dbReference type="Proteomes" id="UP000240883"/>
    </source>
</evidence>
<feature type="transmembrane region" description="Helical" evidence="2">
    <location>
        <begin position="195"/>
        <end position="214"/>
    </location>
</feature>
<feature type="compositionally biased region" description="Low complexity" evidence="1">
    <location>
        <begin position="8"/>
        <end position="25"/>
    </location>
</feature>
<evidence type="ECO:0000256" key="2">
    <source>
        <dbReference type="SAM" id="Phobius"/>
    </source>
</evidence>
<keyword evidence="2" id="KW-0472">Membrane</keyword>
<feature type="region of interest" description="Disordered" evidence="1">
    <location>
        <begin position="241"/>
        <end position="317"/>
    </location>
</feature>
<dbReference type="OrthoDB" id="3795589at2759"/>
<keyword evidence="2" id="KW-1133">Transmembrane helix</keyword>
<evidence type="ECO:0000313" key="3">
    <source>
        <dbReference type="EMBL" id="PSN66824.1"/>
    </source>
</evidence>
<gene>
    <name evidence="3" type="ORF">BS50DRAFT_573618</name>
</gene>
<dbReference type="AlphaFoldDB" id="A0A2T2NN30"/>
<protein>
    <submittedName>
        <fullName evidence="3">Uncharacterized protein</fullName>
    </submittedName>
</protein>